<dbReference type="OrthoDB" id="6198376at2"/>
<gene>
    <name evidence="1" type="ORF">SAMN02746041_02458</name>
</gene>
<protein>
    <submittedName>
        <fullName evidence="1">Uncharacterized protein</fullName>
    </submittedName>
</protein>
<sequence>MVCCAFKQTCDFFLAECREACHGRLRQRYCDGDYTGCARYITARRVGKGCVPEDLMPEEVDRLRDLFSQLERDSGCSAEG</sequence>
<evidence type="ECO:0000313" key="1">
    <source>
        <dbReference type="EMBL" id="SMC25865.1"/>
    </source>
</evidence>
<reference evidence="1 2" key="1">
    <citation type="submission" date="2017-04" db="EMBL/GenBank/DDBJ databases">
        <authorList>
            <person name="Afonso C.L."/>
            <person name="Miller P.J."/>
            <person name="Scott M.A."/>
            <person name="Spackman E."/>
            <person name="Goraichik I."/>
            <person name="Dimitrov K.M."/>
            <person name="Suarez D.L."/>
            <person name="Swayne D.E."/>
        </authorList>
    </citation>
    <scope>NUCLEOTIDE SEQUENCE [LARGE SCALE GENOMIC DNA]</scope>
    <source>
        <strain evidence="1 2">DSM 13146</strain>
    </source>
</reference>
<keyword evidence="2" id="KW-1185">Reference proteome</keyword>
<dbReference type="EMBL" id="FWXF01000014">
    <property type="protein sequence ID" value="SMC25865.1"/>
    <property type="molecule type" value="Genomic_DNA"/>
</dbReference>
<organism evidence="1 2">
    <name type="scientific">Desulfacinum hydrothermale DSM 13146</name>
    <dbReference type="NCBI Taxonomy" id="1121390"/>
    <lineage>
        <taxon>Bacteria</taxon>
        <taxon>Pseudomonadati</taxon>
        <taxon>Thermodesulfobacteriota</taxon>
        <taxon>Syntrophobacteria</taxon>
        <taxon>Syntrophobacterales</taxon>
        <taxon>Syntrophobacteraceae</taxon>
        <taxon>Desulfacinum</taxon>
    </lineage>
</organism>
<evidence type="ECO:0000313" key="2">
    <source>
        <dbReference type="Proteomes" id="UP000192783"/>
    </source>
</evidence>
<dbReference type="RefSeq" id="WP_084058191.1">
    <property type="nucleotide sequence ID" value="NZ_FWXF01000014.1"/>
</dbReference>
<dbReference type="AlphaFoldDB" id="A0A1W1XPT2"/>
<accession>A0A1W1XPT2</accession>
<proteinExistence type="predicted"/>
<dbReference type="Proteomes" id="UP000192783">
    <property type="component" value="Unassembled WGS sequence"/>
</dbReference>
<name>A0A1W1XPT2_9BACT</name>